<comment type="pathway">
    <text evidence="2 15">Amino-acid biosynthesis; L-tryptophan biosynthesis; L-tryptophan from chorismate: step 1/5.</text>
</comment>
<dbReference type="AlphaFoldDB" id="A0A1W6WJ74"/>
<evidence type="ECO:0000256" key="9">
    <source>
        <dbReference type="ARBA" id="ARBA00022822"/>
    </source>
</evidence>
<keyword evidence="12 15" id="KW-0456">Lyase</keyword>
<dbReference type="NCBIfam" id="TIGR00564">
    <property type="entry name" value="trpE_most"/>
    <property type="match status" value="1"/>
</dbReference>
<gene>
    <name evidence="15" type="primary">trpE</name>
    <name evidence="18" type="ORF">CAB88_05800</name>
</gene>
<dbReference type="EC" id="4.1.3.27" evidence="5 15"/>
<sequence>MKDMMTKEEFIKQKRERKTFLVITEEEGDSITPISLYRRMKGKKKFLLESSQLHQDKGRYSYLGCNPYGEVKSVGTEVERTIFGRAEKLQGNVLQVLEEIIAPSQVDSPFPFCGGAVGYIGYDVIRQYENIGADLHDPLNIPEVHLLLYREFIVYDHLRQRLSFVYVCREDDSADYEEVYERLRVYKEEVLQGEETEVNAIQSTLSFTSSITEKEFCGMVEMAKEHIRAGDIFQVVLSQRLQSECIGDPFALYRKLRIANPSPYMFYIDFQDYVVLGSSPESLLSVRENKVMTNPIAGTRPRGKTKREDEEIEKELLGNEKERAEHMMLVDLGRNDIGRVSEIGSVTIDKYMKVEKYSHVMHIVSEVYGILRKQMRGFDALAYCLPAGTVSGAPKIRAMEIINELENEKRNVYAGAVGYVSFSGNLDMALAIRTMVVKDEKAYVQAGAGVVYDSDPVAEYEETLNKARALLEVMK</sequence>
<evidence type="ECO:0000256" key="8">
    <source>
        <dbReference type="ARBA" id="ARBA00022723"/>
    </source>
</evidence>
<dbReference type="InterPro" id="IPR019999">
    <property type="entry name" value="Anth_synth_I-like"/>
</dbReference>
<dbReference type="InterPro" id="IPR005256">
    <property type="entry name" value="Anth_synth_I_PabB"/>
</dbReference>
<evidence type="ECO:0000256" key="11">
    <source>
        <dbReference type="ARBA" id="ARBA00023141"/>
    </source>
</evidence>
<comment type="function">
    <text evidence="13 15">Part of a heterotetrameric complex that catalyzes the two-step biosynthesis of anthranilate, an intermediate in the biosynthesis of L-tryptophan. In the first step, the glutamine-binding beta subunit (TrpG) of anthranilate synthase (AS) provides the glutamine amidotransferase activity which generates ammonia as a substrate that, along with chorismate, is used in the second step, catalyzed by the large alpha subunit of AS (TrpE) to produce anthranilate. In the absence of TrpG, TrpE can synthesize anthranilate directly from chorismate and high concentrations of ammonia.</text>
</comment>
<evidence type="ECO:0000259" key="17">
    <source>
        <dbReference type="Pfam" id="PF04715"/>
    </source>
</evidence>
<evidence type="ECO:0000256" key="3">
    <source>
        <dbReference type="ARBA" id="ARBA00009562"/>
    </source>
</evidence>
<evidence type="ECO:0000313" key="19">
    <source>
        <dbReference type="Proteomes" id="UP000194143"/>
    </source>
</evidence>
<dbReference type="PANTHER" id="PTHR11236:SF48">
    <property type="entry name" value="ISOCHORISMATE SYNTHASE MENF"/>
    <property type="match status" value="1"/>
</dbReference>
<dbReference type="GO" id="GO:0000162">
    <property type="term" value="P:L-tryptophan biosynthetic process"/>
    <property type="evidence" value="ECO:0007669"/>
    <property type="project" value="UniProtKB-UniPathway"/>
</dbReference>
<dbReference type="InterPro" id="IPR015890">
    <property type="entry name" value="Chorismate_C"/>
</dbReference>
<evidence type="ECO:0000256" key="7">
    <source>
        <dbReference type="ARBA" id="ARBA00022605"/>
    </source>
</evidence>
<dbReference type="GO" id="GO:0046872">
    <property type="term" value="F:metal ion binding"/>
    <property type="evidence" value="ECO:0007669"/>
    <property type="project" value="UniProtKB-KW"/>
</dbReference>
<keyword evidence="9 15" id="KW-0822">Tryptophan biosynthesis</keyword>
<organism evidence="18 19">
    <name type="scientific">Bacillus thuringiensis</name>
    <dbReference type="NCBI Taxonomy" id="1428"/>
    <lineage>
        <taxon>Bacteria</taxon>
        <taxon>Bacillati</taxon>
        <taxon>Bacillota</taxon>
        <taxon>Bacilli</taxon>
        <taxon>Bacillales</taxon>
        <taxon>Bacillaceae</taxon>
        <taxon>Bacillus</taxon>
        <taxon>Bacillus cereus group</taxon>
    </lineage>
</organism>
<keyword evidence="11 15" id="KW-0057">Aromatic amino acid biosynthesis</keyword>
<evidence type="ECO:0000256" key="1">
    <source>
        <dbReference type="ARBA" id="ARBA00001946"/>
    </source>
</evidence>
<reference evidence="18 19" key="1">
    <citation type="submission" date="2017-04" db="EMBL/GenBank/DDBJ databases">
        <title>Complete Genome Sequence of Bacillus thuringiensis type Strain ATCC 10792.</title>
        <authorList>
            <person name="Oh D.-H."/>
            <person name="Park B.-J."/>
            <person name="Shuai W."/>
            <person name="Chelliah R."/>
        </authorList>
    </citation>
    <scope>NUCLEOTIDE SEQUENCE [LARGE SCALE GENOMIC DNA]</scope>
    <source>
        <strain evidence="18 19">ATCC 10792</strain>
    </source>
</reference>
<dbReference type="Proteomes" id="UP000194143">
    <property type="component" value="Chromosome"/>
</dbReference>
<dbReference type="InterPro" id="IPR005801">
    <property type="entry name" value="ADC_synthase"/>
</dbReference>
<evidence type="ECO:0000259" key="16">
    <source>
        <dbReference type="Pfam" id="PF00425"/>
    </source>
</evidence>
<comment type="catalytic activity">
    <reaction evidence="14 15">
        <text>chorismate + L-glutamine = anthranilate + pyruvate + L-glutamate + H(+)</text>
        <dbReference type="Rhea" id="RHEA:21732"/>
        <dbReference type="ChEBI" id="CHEBI:15361"/>
        <dbReference type="ChEBI" id="CHEBI:15378"/>
        <dbReference type="ChEBI" id="CHEBI:16567"/>
        <dbReference type="ChEBI" id="CHEBI:29748"/>
        <dbReference type="ChEBI" id="CHEBI:29985"/>
        <dbReference type="ChEBI" id="CHEBI:58359"/>
        <dbReference type="EC" id="4.1.3.27"/>
    </reaction>
</comment>
<evidence type="ECO:0000256" key="6">
    <source>
        <dbReference type="ARBA" id="ARBA00020653"/>
    </source>
</evidence>
<evidence type="ECO:0000313" key="18">
    <source>
        <dbReference type="EMBL" id="ARP56622.1"/>
    </source>
</evidence>
<comment type="similarity">
    <text evidence="3 15">Belongs to the anthranilate synthase component I family.</text>
</comment>
<evidence type="ECO:0000256" key="2">
    <source>
        <dbReference type="ARBA" id="ARBA00004873"/>
    </source>
</evidence>
<proteinExistence type="inferred from homology"/>
<feature type="domain" description="Chorismate-utilising enzyme C-terminal" evidence="16">
    <location>
        <begin position="213"/>
        <end position="466"/>
    </location>
</feature>
<evidence type="ECO:0000256" key="15">
    <source>
        <dbReference type="RuleBase" id="RU364045"/>
    </source>
</evidence>
<evidence type="ECO:0000256" key="12">
    <source>
        <dbReference type="ARBA" id="ARBA00023239"/>
    </source>
</evidence>
<dbReference type="SUPFAM" id="SSF56322">
    <property type="entry name" value="ADC synthase"/>
    <property type="match status" value="1"/>
</dbReference>
<keyword evidence="19" id="KW-1185">Reference proteome</keyword>
<accession>A0A1W6WJ74</accession>
<evidence type="ECO:0000256" key="5">
    <source>
        <dbReference type="ARBA" id="ARBA00012266"/>
    </source>
</evidence>
<evidence type="ECO:0000256" key="13">
    <source>
        <dbReference type="ARBA" id="ARBA00025634"/>
    </source>
</evidence>
<dbReference type="Pfam" id="PF04715">
    <property type="entry name" value="Anth_synt_I_N"/>
    <property type="match status" value="1"/>
</dbReference>
<comment type="cofactor">
    <cofactor evidence="1 15">
        <name>Mg(2+)</name>
        <dbReference type="ChEBI" id="CHEBI:18420"/>
    </cofactor>
</comment>
<feature type="domain" description="Anthranilate synthase component I N-terminal" evidence="17">
    <location>
        <begin position="29"/>
        <end position="162"/>
    </location>
</feature>
<keyword evidence="7 15" id="KW-0028">Amino-acid biosynthesis</keyword>
<dbReference type="InterPro" id="IPR006805">
    <property type="entry name" value="Anth_synth_I_N"/>
</dbReference>
<dbReference type="Gene3D" id="3.60.120.10">
    <property type="entry name" value="Anthranilate synthase"/>
    <property type="match status" value="1"/>
</dbReference>
<keyword evidence="10 15" id="KW-0460">Magnesium</keyword>
<dbReference type="Pfam" id="PF00425">
    <property type="entry name" value="Chorismate_bind"/>
    <property type="match status" value="1"/>
</dbReference>
<evidence type="ECO:0000256" key="4">
    <source>
        <dbReference type="ARBA" id="ARBA00011575"/>
    </source>
</evidence>
<dbReference type="GO" id="GO:0004049">
    <property type="term" value="F:anthranilate synthase activity"/>
    <property type="evidence" value="ECO:0007669"/>
    <property type="project" value="UniProtKB-EC"/>
</dbReference>
<comment type="subunit">
    <text evidence="4 15">Heterotetramer consisting of two non-identical subunits: a beta subunit (TrpG) and a large alpha subunit (TrpE).</text>
</comment>
<protein>
    <recommendedName>
        <fullName evidence="6 15">Anthranilate synthase component 1</fullName>
        <ecNumber evidence="5 15">4.1.3.27</ecNumber>
    </recommendedName>
</protein>
<dbReference type="PRINTS" id="PR00095">
    <property type="entry name" value="ANTSNTHASEI"/>
</dbReference>
<dbReference type="EMBL" id="CP021061">
    <property type="protein sequence ID" value="ARP56622.1"/>
    <property type="molecule type" value="Genomic_DNA"/>
</dbReference>
<dbReference type="PANTHER" id="PTHR11236">
    <property type="entry name" value="AMINOBENZOATE/ANTHRANILATE SYNTHASE"/>
    <property type="match status" value="1"/>
</dbReference>
<dbReference type="UniPathway" id="UPA00035">
    <property type="reaction ID" value="UER00040"/>
</dbReference>
<evidence type="ECO:0000256" key="10">
    <source>
        <dbReference type="ARBA" id="ARBA00022842"/>
    </source>
</evidence>
<evidence type="ECO:0000256" key="14">
    <source>
        <dbReference type="ARBA" id="ARBA00047683"/>
    </source>
</evidence>
<name>A0A1W6WJ74_BACTU</name>
<keyword evidence="8 15" id="KW-0479">Metal-binding</keyword>